<dbReference type="Gene3D" id="2.160.20.10">
    <property type="entry name" value="Single-stranded right-handed beta-helix, Pectin lyase-like"/>
    <property type="match status" value="1"/>
</dbReference>
<dbReference type="AlphaFoldDB" id="A0A845HB53"/>
<evidence type="ECO:0000313" key="2">
    <source>
        <dbReference type="EMBL" id="MYN15991.1"/>
    </source>
</evidence>
<organism evidence="2 3">
    <name type="scientific">Duganella vulcania</name>
    <dbReference type="NCBI Taxonomy" id="2692166"/>
    <lineage>
        <taxon>Bacteria</taxon>
        <taxon>Pseudomonadati</taxon>
        <taxon>Pseudomonadota</taxon>
        <taxon>Betaproteobacteria</taxon>
        <taxon>Burkholderiales</taxon>
        <taxon>Oxalobacteraceae</taxon>
        <taxon>Telluria group</taxon>
        <taxon>Duganella</taxon>
    </lineage>
</organism>
<keyword evidence="1" id="KW-0732">Signal</keyword>
<evidence type="ECO:0008006" key="4">
    <source>
        <dbReference type="Google" id="ProtNLM"/>
    </source>
</evidence>
<evidence type="ECO:0000256" key="1">
    <source>
        <dbReference type="SAM" id="SignalP"/>
    </source>
</evidence>
<comment type="caution">
    <text evidence="2">The sequence shown here is derived from an EMBL/GenBank/DDBJ whole genome shotgun (WGS) entry which is preliminary data.</text>
</comment>
<dbReference type="InterPro" id="IPR012334">
    <property type="entry name" value="Pectin_lyas_fold"/>
</dbReference>
<gene>
    <name evidence="2" type="ORF">GTP81_04435</name>
</gene>
<dbReference type="InterPro" id="IPR011050">
    <property type="entry name" value="Pectin_lyase_fold/virulence"/>
</dbReference>
<dbReference type="EMBL" id="WWCV01000005">
    <property type="protein sequence ID" value="MYN15991.1"/>
    <property type="molecule type" value="Genomic_DNA"/>
</dbReference>
<evidence type="ECO:0000313" key="3">
    <source>
        <dbReference type="Proteomes" id="UP000484875"/>
    </source>
</evidence>
<keyword evidence="3" id="KW-1185">Reference proteome</keyword>
<dbReference type="RefSeq" id="WP_161088757.1">
    <property type="nucleotide sequence ID" value="NZ_WWCV01000005.1"/>
</dbReference>
<proteinExistence type="predicted"/>
<reference evidence="2 3" key="1">
    <citation type="submission" date="2019-12" db="EMBL/GenBank/DDBJ databases">
        <title>Novel species isolated from a subtropical stream in China.</title>
        <authorList>
            <person name="Lu H."/>
        </authorList>
    </citation>
    <scope>NUCLEOTIDE SEQUENCE [LARGE SCALE GENOMIC DNA]</scope>
    <source>
        <strain evidence="2 3">FT107W</strain>
    </source>
</reference>
<protein>
    <recommendedName>
        <fullName evidence="4">Pectate lyase superfamily protein domain-containing protein</fullName>
    </recommendedName>
</protein>
<accession>A0A845HB53</accession>
<feature type="chain" id="PRO_5032570854" description="Pectate lyase superfamily protein domain-containing protein" evidence="1">
    <location>
        <begin position="22"/>
        <end position="412"/>
    </location>
</feature>
<dbReference type="SUPFAM" id="SSF51126">
    <property type="entry name" value="Pectin lyase-like"/>
    <property type="match status" value="1"/>
</dbReference>
<dbReference type="Proteomes" id="UP000484875">
    <property type="component" value="Unassembled WGS sequence"/>
</dbReference>
<name>A0A845HB53_9BURK</name>
<feature type="signal peptide" evidence="1">
    <location>
        <begin position="1"/>
        <end position="21"/>
    </location>
</feature>
<sequence>MKNLHGATFVAALAAAFSAQAQTVMSINDLETAATCTAPLVFISDAGREGLFYPVASNPTDLANGGTTLFCNKSGSNKKMYKRMYDGALNAKWFGLSESSTDNAPAVQAAINALRNGQELLIPEGYYKFQDTITLPGNKFVRFTARGDLTFGARDGIVVQGGYGHVLDLSKLHGVAWENTPAYGYAGSGITLMNTSHATVKVNWVDGFHNAIKLSAKGLNGSQYNKIDFELLTHNDVGVLLTTESDGQKNWVNENTFTGGRMIGVTGLAAVPGSSQTDPFNGNKFYNFGFEGLTNGVDVDKFTYNIFVAPRLIGAEGVANGFKFGPNSWNNVIVATGLYEEAFVSQGVAGNAGKSTLLLGNVLTKSGSTSGVVSIADGNGRFLSLMRDPSSTVSKETKSRILPLSSLPAVSP</sequence>